<dbReference type="Gene3D" id="2.170.130.30">
    <property type="match status" value="1"/>
</dbReference>
<evidence type="ECO:0000256" key="1">
    <source>
        <dbReference type="SAM" id="SignalP"/>
    </source>
</evidence>
<dbReference type="InterPro" id="IPR027954">
    <property type="entry name" value="Transcobalamin-like_C"/>
</dbReference>
<name>A0ABV1AGG6_9FIRM</name>
<dbReference type="Pfam" id="PF14478">
    <property type="entry name" value="DUF4430"/>
    <property type="match status" value="1"/>
</dbReference>
<evidence type="ECO:0000313" key="3">
    <source>
        <dbReference type="EMBL" id="MEQ2357250.1"/>
    </source>
</evidence>
<dbReference type="Proteomes" id="UP001446032">
    <property type="component" value="Unassembled WGS sequence"/>
</dbReference>
<dbReference type="EMBL" id="JBBMEI010000004">
    <property type="protein sequence ID" value="MEQ2357250.1"/>
    <property type="molecule type" value="Genomic_DNA"/>
</dbReference>
<sequence>MDRNGKKWKDNKMFFVKSRTRVTAAVCMVLFLCSFLLSGCGGGASSKGGNCTISIECSTILDHMEDLKETKKEFVPQDGWILKETQVSFKSGETVFDILKQICGEQGIHMASRYTPLYKSYYVEGINQLYEFDCGKNSGWMYSVNGKYPNYGCSSYRLEDGDKIEWRYTCNLGSDVGDQYAEDGK</sequence>
<proteinExistence type="predicted"/>
<feature type="chain" id="PRO_5045059579" evidence="1">
    <location>
        <begin position="39"/>
        <end position="185"/>
    </location>
</feature>
<accession>A0ABV1AGG6</accession>
<keyword evidence="1" id="KW-0732">Signal</keyword>
<evidence type="ECO:0000313" key="4">
    <source>
        <dbReference type="Proteomes" id="UP001446032"/>
    </source>
</evidence>
<reference evidence="3 4" key="1">
    <citation type="submission" date="2024-03" db="EMBL/GenBank/DDBJ databases">
        <title>Human intestinal bacterial collection.</title>
        <authorList>
            <person name="Pauvert C."/>
            <person name="Hitch T.C.A."/>
            <person name="Clavel T."/>
        </authorList>
    </citation>
    <scope>NUCLEOTIDE SEQUENCE [LARGE SCALE GENOMIC DNA]</scope>
    <source>
        <strain evidence="3 4">CLA-AA-H95</strain>
    </source>
</reference>
<protein>
    <submittedName>
        <fullName evidence="3">DUF4430 domain-containing protein</fullName>
    </submittedName>
</protein>
<organism evidence="3 4">
    <name type="scientific">Blautia intestinihominis</name>
    <dbReference type="NCBI Taxonomy" id="3133152"/>
    <lineage>
        <taxon>Bacteria</taxon>
        <taxon>Bacillati</taxon>
        <taxon>Bacillota</taxon>
        <taxon>Clostridia</taxon>
        <taxon>Lachnospirales</taxon>
        <taxon>Lachnospiraceae</taxon>
        <taxon>Blautia</taxon>
    </lineage>
</organism>
<feature type="signal peptide" evidence="1">
    <location>
        <begin position="1"/>
        <end position="38"/>
    </location>
</feature>
<comment type="caution">
    <text evidence="3">The sequence shown here is derived from an EMBL/GenBank/DDBJ whole genome shotgun (WGS) entry which is preliminary data.</text>
</comment>
<feature type="domain" description="Transcobalamin-like C-terminal" evidence="2">
    <location>
        <begin position="92"/>
        <end position="169"/>
    </location>
</feature>
<evidence type="ECO:0000259" key="2">
    <source>
        <dbReference type="Pfam" id="PF14478"/>
    </source>
</evidence>
<keyword evidence="4" id="KW-1185">Reference proteome</keyword>
<gene>
    <name evidence="3" type="ORF">WMO75_02650</name>
</gene>
<dbReference type="RefSeq" id="WP_349077551.1">
    <property type="nucleotide sequence ID" value="NZ_JBBMEI010000004.1"/>
</dbReference>